<dbReference type="PATRIC" id="fig|749927.5.peg.3702"/>
<dbReference type="OrthoDB" id="9779968at2"/>
<dbReference type="Pfam" id="PF07394">
    <property type="entry name" value="DUF1501"/>
    <property type="match status" value="1"/>
</dbReference>
<dbReference type="AlphaFoldDB" id="A0A0H3D5K4"/>
<dbReference type="EMBL" id="CP002000">
    <property type="protein sequence ID" value="ADJ45368.1"/>
    <property type="molecule type" value="Genomic_DNA"/>
</dbReference>
<accession>A0A0H3D5K4</accession>
<proteinExistence type="predicted"/>
<dbReference type="PANTHER" id="PTHR43737">
    <property type="entry name" value="BLL7424 PROTEIN"/>
    <property type="match status" value="1"/>
</dbReference>
<dbReference type="eggNOG" id="COG4102">
    <property type="taxonomic scope" value="Bacteria"/>
</dbReference>
<dbReference type="Proteomes" id="UP000000328">
    <property type="component" value="Chromosome"/>
</dbReference>
<feature type="chain" id="PRO_5002606941" description="DUF1501 domain-containing protein" evidence="1">
    <location>
        <begin position="21"/>
        <end position="402"/>
    </location>
</feature>
<name>A0A0H3D5K4_AMYMU</name>
<sequence length="402" mass="42034">MTIVQQVNRRRFLTATGVTAAAALAAGATQVDWDRLMSAAQENPLDPGAGVLVVVTLYGGNDGLNTVVPASDPAYRTARPELAYRPEEVLDLGEGLGLNPGLKGFKSLWDAGELAVLRGVGYPKPDHSHFRSMAIWQTASPETSVPTGWLGRWLDATGDDPLRAVSVDPVLPPLLAGERTAAASLPVGGLKLPGGALGKAFGDLGAPQPGEGFWQARAARSVTDLHRAVETLGKPAKDGQKAKGELAAQLDVVAGLIEAGVPARAYSVSLGGFDTHADERGTQQRLLTELDGALTPFAQRLAKTDRGKQATVLVYSEFGRRVTANASQGTDHGTAGPVFVLGSRVKGGFHGAEPSLTDLDDGDLKLTTDFRDVYASLVENVLGTDAGKVLPGHRGRLDGLFA</sequence>
<evidence type="ECO:0000256" key="1">
    <source>
        <dbReference type="SAM" id="SignalP"/>
    </source>
</evidence>
<dbReference type="HOGENOM" id="CLU_032896_2_0_11"/>
<reference evidence="2 3" key="1">
    <citation type="journal article" date="2010" name="Cell Res.">
        <title>Complete genome sequence of the rifamycin SV-producing Amycolatopsis mediterranei U32 revealed its genetic characteristics in phylogeny and metabolism.</title>
        <authorList>
            <person name="Zhao W."/>
            <person name="Zhong Y."/>
            <person name="Yuan H."/>
            <person name="Wang J."/>
            <person name="Zheng H."/>
            <person name="Wang Y."/>
            <person name="Cen X."/>
            <person name="Xu F."/>
            <person name="Bai J."/>
            <person name="Han X."/>
            <person name="Lu G."/>
            <person name="Zhu Y."/>
            <person name="Shao Z."/>
            <person name="Yan H."/>
            <person name="Li C."/>
            <person name="Peng N."/>
            <person name="Zhang Z."/>
            <person name="Zhang Y."/>
            <person name="Lin W."/>
            <person name="Fan Y."/>
            <person name="Qin Z."/>
            <person name="Hu Y."/>
            <person name="Zhu B."/>
            <person name="Wang S."/>
            <person name="Ding X."/>
            <person name="Zhao G.P."/>
        </authorList>
    </citation>
    <scope>NUCLEOTIDE SEQUENCE [LARGE SCALE GENOMIC DNA]</scope>
    <source>
        <strain evidence="3">U-32</strain>
    </source>
</reference>
<feature type="signal peptide" evidence="1">
    <location>
        <begin position="1"/>
        <end position="20"/>
    </location>
</feature>
<dbReference type="PROSITE" id="PS51318">
    <property type="entry name" value="TAT"/>
    <property type="match status" value="1"/>
</dbReference>
<dbReference type="InterPro" id="IPR010869">
    <property type="entry name" value="DUF1501"/>
</dbReference>
<dbReference type="InterPro" id="IPR019546">
    <property type="entry name" value="TAT_signal_bac_arc"/>
</dbReference>
<evidence type="ECO:0008006" key="4">
    <source>
        <dbReference type="Google" id="ProtNLM"/>
    </source>
</evidence>
<dbReference type="RefSeq" id="WP_013225440.1">
    <property type="nucleotide sequence ID" value="NC_014318.1"/>
</dbReference>
<dbReference type="KEGG" id="amd:AMED_3583"/>
<dbReference type="InterPro" id="IPR006311">
    <property type="entry name" value="TAT_signal"/>
</dbReference>
<evidence type="ECO:0000313" key="3">
    <source>
        <dbReference type="Proteomes" id="UP000000328"/>
    </source>
</evidence>
<dbReference type="NCBIfam" id="TIGR01409">
    <property type="entry name" value="TAT_signal_seq"/>
    <property type="match status" value="1"/>
</dbReference>
<organism evidence="2 3">
    <name type="scientific">Amycolatopsis mediterranei (strain U-32)</name>
    <dbReference type="NCBI Taxonomy" id="749927"/>
    <lineage>
        <taxon>Bacteria</taxon>
        <taxon>Bacillati</taxon>
        <taxon>Actinomycetota</taxon>
        <taxon>Actinomycetes</taxon>
        <taxon>Pseudonocardiales</taxon>
        <taxon>Pseudonocardiaceae</taxon>
        <taxon>Amycolatopsis</taxon>
    </lineage>
</organism>
<protein>
    <recommendedName>
        <fullName evidence="4">DUF1501 domain-containing protein</fullName>
    </recommendedName>
</protein>
<evidence type="ECO:0000313" key="2">
    <source>
        <dbReference type="EMBL" id="ADJ45368.1"/>
    </source>
</evidence>
<dbReference type="GeneID" id="92871336"/>
<dbReference type="PANTHER" id="PTHR43737:SF1">
    <property type="entry name" value="DUF1501 DOMAIN-CONTAINING PROTEIN"/>
    <property type="match status" value="1"/>
</dbReference>
<keyword evidence="1" id="KW-0732">Signal</keyword>
<gene>
    <name evidence="2" type="ordered locus">AMED_3583</name>
</gene>